<organism evidence="2 3">
    <name type="scientific">Luteitalea pratensis</name>
    <dbReference type="NCBI Taxonomy" id="1855912"/>
    <lineage>
        <taxon>Bacteria</taxon>
        <taxon>Pseudomonadati</taxon>
        <taxon>Acidobacteriota</taxon>
        <taxon>Vicinamibacteria</taxon>
        <taxon>Vicinamibacterales</taxon>
        <taxon>Vicinamibacteraceae</taxon>
        <taxon>Luteitalea</taxon>
    </lineage>
</organism>
<feature type="compositionally biased region" description="Polar residues" evidence="1">
    <location>
        <begin position="38"/>
        <end position="52"/>
    </location>
</feature>
<feature type="region of interest" description="Disordered" evidence="1">
    <location>
        <begin position="30"/>
        <end position="52"/>
    </location>
</feature>
<keyword evidence="3" id="KW-1185">Reference proteome</keyword>
<dbReference type="RefSeq" id="WP_157899873.1">
    <property type="nucleotide sequence ID" value="NZ_CP015136.1"/>
</dbReference>
<evidence type="ECO:0000313" key="3">
    <source>
        <dbReference type="Proteomes" id="UP000076079"/>
    </source>
</evidence>
<accession>A0A143PYC9</accession>
<name>A0A143PYC9_LUTPR</name>
<reference evidence="3" key="2">
    <citation type="submission" date="2016-04" db="EMBL/GenBank/DDBJ databases">
        <title>First Complete Genome Sequence of a Subdivision 6 Acidobacterium.</title>
        <authorList>
            <person name="Huang S."/>
            <person name="Vieira S."/>
            <person name="Bunk B."/>
            <person name="Riedel T."/>
            <person name="Sproeer C."/>
            <person name="Overmann J."/>
        </authorList>
    </citation>
    <scope>NUCLEOTIDE SEQUENCE [LARGE SCALE GENOMIC DNA]</scope>
    <source>
        <strain evidence="3">DSM 100886 HEG_-6_39</strain>
    </source>
</reference>
<dbReference type="AlphaFoldDB" id="A0A143PYC9"/>
<protein>
    <submittedName>
        <fullName evidence="2">Uncharacterized protein</fullName>
    </submittedName>
</protein>
<evidence type="ECO:0000256" key="1">
    <source>
        <dbReference type="SAM" id="MobiDB-lite"/>
    </source>
</evidence>
<sequence length="52" mass="6020">MPLRWIRVITRWVSSVRAWKVARTAIAPDESTDEYPRSTWSNPDGSTRALTM</sequence>
<evidence type="ECO:0000313" key="2">
    <source>
        <dbReference type="EMBL" id="AMY12834.1"/>
    </source>
</evidence>
<dbReference type="EMBL" id="CP015136">
    <property type="protein sequence ID" value="AMY12834.1"/>
    <property type="molecule type" value="Genomic_DNA"/>
</dbReference>
<reference evidence="2 3" key="1">
    <citation type="journal article" date="2016" name="Genome Announc.">
        <title>First Complete Genome Sequence of a Subdivision 6 Acidobacterium Strain.</title>
        <authorList>
            <person name="Huang S."/>
            <person name="Vieira S."/>
            <person name="Bunk B."/>
            <person name="Riedel T."/>
            <person name="Sproer C."/>
            <person name="Overmann J."/>
        </authorList>
    </citation>
    <scope>NUCLEOTIDE SEQUENCE [LARGE SCALE GENOMIC DNA]</scope>
    <source>
        <strain evidence="3">DSM 100886 HEG_-6_39</strain>
    </source>
</reference>
<gene>
    <name evidence="2" type="ORF">LuPra_06118</name>
</gene>
<proteinExistence type="predicted"/>
<dbReference type="Proteomes" id="UP000076079">
    <property type="component" value="Chromosome"/>
</dbReference>
<dbReference type="KEGG" id="abac:LuPra_06118"/>